<protein>
    <recommendedName>
        <fullName evidence="1">Chromo domain-containing protein</fullName>
    </recommendedName>
</protein>
<organism evidence="2 3">
    <name type="scientific">Striga hermonthica</name>
    <name type="common">Purple witchweed</name>
    <name type="synonym">Buchnera hermonthica</name>
    <dbReference type="NCBI Taxonomy" id="68872"/>
    <lineage>
        <taxon>Eukaryota</taxon>
        <taxon>Viridiplantae</taxon>
        <taxon>Streptophyta</taxon>
        <taxon>Embryophyta</taxon>
        <taxon>Tracheophyta</taxon>
        <taxon>Spermatophyta</taxon>
        <taxon>Magnoliopsida</taxon>
        <taxon>eudicotyledons</taxon>
        <taxon>Gunneridae</taxon>
        <taxon>Pentapetalae</taxon>
        <taxon>asterids</taxon>
        <taxon>lamiids</taxon>
        <taxon>Lamiales</taxon>
        <taxon>Orobanchaceae</taxon>
        <taxon>Buchnereae</taxon>
        <taxon>Striga</taxon>
    </lineage>
</organism>
<dbReference type="SUPFAM" id="SSF54160">
    <property type="entry name" value="Chromo domain-like"/>
    <property type="match status" value="1"/>
</dbReference>
<accession>A0A9N7R4A7</accession>
<feature type="domain" description="Chromo" evidence="1">
    <location>
        <begin position="28"/>
        <end position="72"/>
    </location>
</feature>
<dbReference type="AlphaFoldDB" id="A0A9N7R4A7"/>
<dbReference type="InterPro" id="IPR023780">
    <property type="entry name" value="Chromo_domain"/>
</dbReference>
<gene>
    <name evidence="2" type="ORF">SHERM_11984</name>
</gene>
<dbReference type="Proteomes" id="UP001153555">
    <property type="component" value="Unassembled WGS sequence"/>
</dbReference>
<dbReference type="EMBL" id="CACSLK010005838">
    <property type="protein sequence ID" value="CAA0810306.1"/>
    <property type="molecule type" value="Genomic_DNA"/>
</dbReference>
<dbReference type="InterPro" id="IPR016197">
    <property type="entry name" value="Chromo-like_dom_sf"/>
</dbReference>
<sequence length="89" mass="10140">AYRGDVIPEEVTVPILTDEGVIKIYPSAILEKRMIKRKNSAVVQWLVQWVNMSKEEATWEDAIYIMKQFPEIQPPWGQGVSRGEGGVTH</sequence>
<name>A0A9N7R4A7_STRHE</name>
<dbReference type="Pfam" id="PF00385">
    <property type="entry name" value="Chromo"/>
    <property type="match status" value="1"/>
</dbReference>
<comment type="caution">
    <text evidence="2">The sequence shown here is derived from an EMBL/GenBank/DDBJ whole genome shotgun (WGS) entry which is preliminary data.</text>
</comment>
<evidence type="ECO:0000313" key="2">
    <source>
        <dbReference type="EMBL" id="CAA0810306.1"/>
    </source>
</evidence>
<reference evidence="2" key="1">
    <citation type="submission" date="2019-12" db="EMBL/GenBank/DDBJ databases">
        <authorList>
            <person name="Scholes J."/>
        </authorList>
    </citation>
    <scope>NUCLEOTIDE SEQUENCE</scope>
</reference>
<dbReference type="Gene3D" id="2.40.50.40">
    <property type="match status" value="1"/>
</dbReference>
<evidence type="ECO:0000259" key="1">
    <source>
        <dbReference type="Pfam" id="PF00385"/>
    </source>
</evidence>
<keyword evidence="3" id="KW-1185">Reference proteome</keyword>
<evidence type="ECO:0000313" key="3">
    <source>
        <dbReference type="Proteomes" id="UP001153555"/>
    </source>
</evidence>
<feature type="non-terminal residue" evidence="2">
    <location>
        <position position="1"/>
    </location>
</feature>
<proteinExistence type="predicted"/>
<dbReference type="OrthoDB" id="912279at2759"/>